<dbReference type="OrthoDB" id="3477511at2"/>
<keyword evidence="5" id="KW-1185">Reference proteome</keyword>
<comment type="similarity">
    <text evidence="1">Belongs to the thioesterase PaaI family.</text>
</comment>
<evidence type="ECO:0000313" key="4">
    <source>
        <dbReference type="EMBL" id="MZR21066.1"/>
    </source>
</evidence>
<evidence type="ECO:0000313" key="5">
    <source>
        <dbReference type="Proteomes" id="UP000445696"/>
    </source>
</evidence>
<keyword evidence="2" id="KW-0378">Hydrolase</keyword>
<organism evidence="4 5">
    <name type="scientific">Sneathiella chungangensis</name>
    <dbReference type="NCBI Taxonomy" id="1418234"/>
    <lineage>
        <taxon>Bacteria</taxon>
        <taxon>Pseudomonadati</taxon>
        <taxon>Pseudomonadota</taxon>
        <taxon>Alphaproteobacteria</taxon>
        <taxon>Sneathiellales</taxon>
        <taxon>Sneathiellaceae</taxon>
        <taxon>Sneathiella</taxon>
    </lineage>
</organism>
<evidence type="ECO:0000256" key="2">
    <source>
        <dbReference type="ARBA" id="ARBA00022801"/>
    </source>
</evidence>
<evidence type="ECO:0000256" key="1">
    <source>
        <dbReference type="ARBA" id="ARBA00008324"/>
    </source>
</evidence>
<dbReference type="AlphaFoldDB" id="A0A845MCJ4"/>
<comment type="caution">
    <text evidence="4">The sequence shown here is derived from an EMBL/GenBank/DDBJ whole genome shotgun (WGS) entry which is preliminary data.</text>
</comment>
<dbReference type="Proteomes" id="UP000445696">
    <property type="component" value="Unassembled WGS sequence"/>
</dbReference>
<dbReference type="Gene3D" id="3.10.129.10">
    <property type="entry name" value="Hotdog Thioesterase"/>
    <property type="match status" value="1"/>
</dbReference>
<name>A0A845MCJ4_9PROT</name>
<accession>A0A845MCJ4</accession>
<dbReference type="EMBL" id="WTVA01000001">
    <property type="protein sequence ID" value="MZR21066.1"/>
    <property type="molecule type" value="Genomic_DNA"/>
</dbReference>
<dbReference type="InterPro" id="IPR039298">
    <property type="entry name" value="ACOT13"/>
</dbReference>
<gene>
    <name evidence="4" type="ORF">GQF03_01850</name>
</gene>
<protein>
    <submittedName>
        <fullName evidence="4">Hotdog fold thioesterase</fullName>
    </submittedName>
</protein>
<reference evidence="4 5" key="1">
    <citation type="journal article" date="2014" name="Int. J. Syst. Evol. Microbiol.">
        <title>Sneathiella chungangensis sp. nov., isolated from a marine sand, and emended description of the genus Sneathiella.</title>
        <authorList>
            <person name="Siamphan C."/>
            <person name="Kim H."/>
            <person name="Lee J.S."/>
            <person name="Kim W."/>
        </authorList>
    </citation>
    <scope>NUCLEOTIDE SEQUENCE [LARGE SCALE GENOMIC DNA]</scope>
    <source>
        <strain evidence="4 5">KCTC 32476</strain>
    </source>
</reference>
<dbReference type="InterPro" id="IPR003736">
    <property type="entry name" value="PAAI_dom"/>
</dbReference>
<proteinExistence type="inferred from homology"/>
<dbReference type="Pfam" id="PF03061">
    <property type="entry name" value="4HBT"/>
    <property type="match status" value="1"/>
</dbReference>
<dbReference type="PANTHER" id="PTHR21660:SF1">
    <property type="entry name" value="ACYL-COENZYME A THIOESTERASE 13"/>
    <property type="match status" value="1"/>
</dbReference>
<dbReference type="InterPro" id="IPR029069">
    <property type="entry name" value="HotDog_dom_sf"/>
</dbReference>
<dbReference type="CDD" id="cd03443">
    <property type="entry name" value="PaaI_thioesterase"/>
    <property type="match status" value="1"/>
</dbReference>
<evidence type="ECO:0000259" key="3">
    <source>
        <dbReference type="Pfam" id="PF03061"/>
    </source>
</evidence>
<dbReference type="GO" id="GO:0047617">
    <property type="term" value="F:fatty acyl-CoA hydrolase activity"/>
    <property type="evidence" value="ECO:0007669"/>
    <property type="project" value="InterPro"/>
</dbReference>
<dbReference type="PANTHER" id="PTHR21660">
    <property type="entry name" value="THIOESTERASE SUPERFAMILY MEMBER-RELATED"/>
    <property type="match status" value="1"/>
</dbReference>
<feature type="domain" description="Thioesterase" evidence="3">
    <location>
        <begin position="57"/>
        <end position="123"/>
    </location>
</feature>
<dbReference type="RefSeq" id="WP_161337480.1">
    <property type="nucleotide sequence ID" value="NZ_JBHSDG010000002.1"/>
</dbReference>
<sequence length="143" mass="16083">MNKQDTRNRPIPEGFVPADRKAPFTIANGPFFEKISDDNKLVRAFYVEPKHLNSIKFAHGGMLMTFADSALAAVVFHETGRRCVTIKMNSEFLRPAREGDWVESDVEVIRSTRTVVFVRGSLKVGQKAIFKADGIFHYVHVGS</sequence>
<dbReference type="InterPro" id="IPR006683">
    <property type="entry name" value="Thioestr_dom"/>
</dbReference>
<dbReference type="NCBIfam" id="TIGR00369">
    <property type="entry name" value="unchar_dom_1"/>
    <property type="match status" value="1"/>
</dbReference>
<dbReference type="SUPFAM" id="SSF54637">
    <property type="entry name" value="Thioesterase/thiol ester dehydrase-isomerase"/>
    <property type="match status" value="1"/>
</dbReference>